<dbReference type="SUPFAM" id="SSF46689">
    <property type="entry name" value="Homeodomain-like"/>
    <property type="match status" value="1"/>
</dbReference>
<comment type="caution">
    <text evidence="5">The sequence shown here is derived from an EMBL/GenBank/DDBJ whole genome shotgun (WGS) entry which is preliminary data.</text>
</comment>
<dbReference type="InterPro" id="IPR051448">
    <property type="entry name" value="CdaR-like_regulators"/>
</dbReference>
<dbReference type="Pfam" id="PF07905">
    <property type="entry name" value="PucR"/>
    <property type="match status" value="1"/>
</dbReference>
<reference evidence="5 6" key="1">
    <citation type="submission" date="2020-12" db="EMBL/GenBank/DDBJ databases">
        <title>WGS of Thermoactinomyces spp.</title>
        <authorList>
            <person name="Cheng K."/>
        </authorList>
    </citation>
    <scope>NUCLEOTIDE SEQUENCE [LARGE SCALE GENOMIC DNA]</scope>
    <source>
        <strain evidence="6">CICC 10671\DSM 43846</strain>
    </source>
</reference>
<evidence type="ECO:0000259" key="4">
    <source>
        <dbReference type="Pfam" id="PF17853"/>
    </source>
</evidence>
<dbReference type="Pfam" id="PF13556">
    <property type="entry name" value="HTH_30"/>
    <property type="match status" value="1"/>
</dbReference>
<feature type="domain" description="Purine catabolism PurC-like" evidence="2">
    <location>
        <begin position="7"/>
        <end position="126"/>
    </location>
</feature>
<dbReference type="Gene3D" id="1.10.10.2840">
    <property type="entry name" value="PucR C-terminal helix-turn-helix domain"/>
    <property type="match status" value="1"/>
</dbReference>
<dbReference type="InterPro" id="IPR012914">
    <property type="entry name" value="PucR_dom"/>
</dbReference>
<dbReference type="EMBL" id="JAECVW010000012">
    <property type="protein sequence ID" value="MBH8596271.1"/>
    <property type="molecule type" value="Genomic_DNA"/>
</dbReference>
<evidence type="ECO:0000256" key="1">
    <source>
        <dbReference type="ARBA" id="ARBA00006754"/>
    </source>
</evidence>
<evidence type="ECO:0000259" key="2">
    <source>
        <dbReference type="Pfam" id="PF07905"/>
    </source>
</evidence>
<evidence type="ECO:0000313" key="6">
    <source>
        <dbReference type="Proteomes" id="UP000633619"/>
    </source>
</evidence>
<accession>A0A8I1ABK0</accession>
<name>A0A8I1ABK0_THEIN</name>
<dbReference type="InterPro" id="IPR025736">
    <property type="entry name" value="PucR_C-HTH_dom"/>
</dbReference>
<dbReference type="Pfam" id="PF17853">
    <property type="entry name" value="GGDEF_2"/>
    <property type="match status" value="1"/>
</dbReference>
<dbReference type="InterPro" id="IPR009057">
    <property type="entry name" value="Homeodomain-like_sf"/>
</dbReference>
<dbReference type="Proteomes" id="UP000633619">
    <property type="component" value="Unassembled WGS sequence"/>
</dbReference>
<evidence type="ECO:0000259" key="3">
    <source>
        <dbReference type="Pfam" id="PF13556"/>
    </source>
</evidence>
<dbReference type="InterPro" id="IPR042070">
    <property type="entry name" value="PucR_C-HTH_sf"/>
</dbReference>
<feature type="domain" description="CdaR GGDEF-like" evidence="4">
    <location>
        <begin position="289"/>
        <end position="424"/>
    </location>
</feature>
<evidence type="ECO:0000313" key="5">
    <source>
        <dbReference type="EMBL" id="MBH8596271.1"/>
    </source>
</evidence>
<keyword evidence="6" id="KW-1185">Reference proteome</keyword>
<gene>
    <name evidence="5" type="ORF">I8U20_13260</name>
</gene>
<dbReference type="InterPro" id="IPR041522">
    <property type="entry name" value="CdaR_GGDEF"/>
</dbReference>
<protein>
    <submittedName>
        <fullName evidence="5">PucR family transcriptional regulator ligand-binding domain-containing protein</fullName>
    </submittedName>
</protein>
<dbReference type="PANTHER" id="PTHR33744">
    <property type="entry name" value="CARBOHYDRATE DIACID REGULATOR"/>
    <property type="match status" value="1"/>
</dbReference>
<feature type="domain" description="PucR C-terminal helix-turn-helix" evidence="3">
    <location>
        <begin position="479"/>
        <end position="536"/>
    </location>
</feature>
<comment type="similarity">
    <text evidence="1">Belongs to the CdaR family.</text>
</comment>
<proteinExistence type="inferred from homology"/>
<organism evidence="5 6">
    <name type="scientific">Thermoactinomyces intermedius</name>
    <dbReference type="NCBI Taxonomy" id="2024"/>
    <lineage>
        <taxon>Bacteria</taxon>
        <taxon>Bacillati</taxon>
        <taxon>Bacillota</taxon>
        <taxon>Bacilli</taxon>
        <taxon>Bacillales</taxon>
        <taxon>Thermoactinomycetaceae</taxon>
        <taxon>Thermoactinomyces</taxon>
    </lineage>
</organism>
<sequence length="547" mass="62695">MPYTVKDVLNLNLMKKARVRTAENTLHTRAVSSVSVIEMPVEDFVQKHELVLTTAIGCNNDDETFRQFVLDIIRSEAAALVIATGRHVVKIPEHIIQLADRYHFPIIETPWEIRFSDITRAVLSRLNDWHKDHLKRSEELQRVLLNLFLSGATLSNAAEAIHQKLSTPVVITDKKGMIKGHSKKADLLIHSIQSFLQTSRMEEIFQQESSIAGFKIQTAHKVQGYLFFPYPSENAEFSPDPKEEQPLQHALTALALWFQREDAIEETKTHLKDEFVWSLAKGEIEDWDKAATRAKSFNYNIHLPYVCILSIPENMETLFNRSASGGITYDHWLFDQICLLEEQMIEAGEMLKRKVMTTYHQEHFVIFLETDTDRVHESIGEYLNLVEKKVKNLLPGLVMSWGIGENHAGVKTFSQSYNDARIALYIGRRQKGPGHRSTYANTGIFRALFALSKNPEMEEIALSTIGSLIDYENQRGLDLIHTLTMYIRHKGNISQTSRALNLHRQSLVYRLRKIESLTGRSLENPDDLFLLDLSIKLWTTGMVLNQK</sequence>
<dbReference type="AlphaFoldDB" id="A0A8I1ABK0"/>
<dbReference type="PANTHER" id="PTHR33744:SF1">
    <property type="entry name" value="DNA-BINDING TRANSCRIPTIONAL ACTIVATOR ADER"/>
    <property type="match status" value="1"/>
</dbReference>